<evidence type="ECO:0000313" key="13">
    <source>
        <dbReference type="EMBL" id="RAL39457.1"/>
    </source>
</evidence>
<feature type="transmembrane region" description="Helical" evidence="11">
    <location>
        <begin position="392"/>
        <end position="416"/>
    </location>
</feature>
<keyword evidence="8 11" id="KW-0256">Endoplasmic reticulum</keyword>
<feature type="transmembrane region" description="Helical" evidence="11">
    <location>
        <begin position="294"/>
        <end position="312"/>
    </location>
</feature>
<feature type="chain" id="PRO_5016466879" description="GPI mannosyltransferase 1" evidence="12">
    <location>
        <begin position="25"/>
        <end position="435"/>
    </location>
</feature>
<keyword evidence="6 11" id="KW-0808">Transferase</keyword>
<gene>
    <name evidence="13" type="ORF">DM860_002990</name>
</gene>
<dbReference type="PANTHER" id="PTHR12886:SF0">
    <property type="entry name" value="GPI MANNOSYLTRANSFERASE 1"/>
    <property type="match status" value="1"/>
</dbReference>
<dbReference type="AlphaFoldDB" id="A0A328D135"/>
<feature type="transmembrane region" description="Helical" evidence="11">
    <location>
        <begin position="111"/>
        <end position="129"/>
    </location>
</feature>
<dbReference type="EMBL" id="NQVE01000200">
    <property type="protein sequence ID" value="RAL39457.1"/>
    <property type="molecule type" value="Genomic_DNA"/>
</dbReference>
<keyword evidence="12" id="KW-0732">Signal</keyword>
<feature type="transmembrane region" description="Helical" evidence="11">
    <location>
        <begin position="361"/>
        <end position="380"/>
    </location>
</feature>
<reference evidence="13 14" key="1">
    <citation type="submission" date="2018-06" db="EMBL/GenBank/DDBJ databases">
        <title>The Genome of Cuscuta australis (Dodder) Provides Insight into the Evolution of Plant Parasitism.</title>
        <authorList>
            <person name="Liu H."/>
        </authorList>
    </citation>
    <scope>NUCLEOTIDE SEQUENCE [LARGE SCALE GENOMIC DNA]</scope>
    <source>
        <strain evidence="14">cv. Yunnan</strain>
        <tissue evidence="13">Vines</tissue>
    </source>
</reference>
<dbReference type="GO" id="GO:1990529">
    <property type="term" value="C:glycosylphosphatidylinositol-mannosyltransferase I complex"/>
    <property type="evidence" value="ECO:0007669"/>
    <property type="project" value="TreeGrafter"/>
</dbReference>
<evidence type="ECO:0000256" key="12">
    <source>
        <dbReference type="SAM" id="SignalP"/>
    </source>
</evidence>
<accession>A0A328D135</accession>
<dbReference type="UniPathway" id="UPA00196"/>
<dbReference type="PANTHER" id="PTHR12886">
    <property type="entry name" value="PIG-M MANNOSYLTRANSFERASE"/>
    <property type="match status" value="1"/>
</dbReference>
<evidence type="ECO:0000256" key="7">
    <source>
        <dbReference type="ARBA" id="ARBA00022692"/>
    </source>
</evidence>
<evidence type="ECO:0000256" key="5">
    <source>
        <dbReference type="ARBA" id="ARBA00022676"/>
    </source>
</evidence>
<evidence type="ECO:0000256" key="9">
    <source>
        <dbReference type="ARBA" id="ARBA00022989"/>
    </source>
</evidence>
<comment type="caution">
    <text evidence="13">The sequence shown here is derived from an EMBL/GenBank/DDBJ whole genome shotgun (WGS) entry which is preliminary data.</text>
</comment>
<feature type="transmembrane region" description="Helical" evidence="11">
    <location>
        <begin position="324"/>
        <end position="349"/>
    </location>
</feature>
<evidence type="ECO:0000256" key="2">
    <source>
        <dbReference type="ARBA" id="ARBA00004687"/>
    </source>
</evidence>
<name>A0A328D135_9ASTE</name>
<keyword evidence="10 11" id="KW-0472">Membrane</keyword>
<dbReference type="Proteomes" id="UP000249390">
    <property type="component" value="Unassembled WGS sequence"/>
</dbReference>
<comment type="pathway">
    <text evidence="2 11">Glycolipid biosynthesis; glycosylphosphatidylinositol-anchor biosynthesis.</text>
</comment>
<organism evidence="13 14">
    <name type="scientific">Cuscuta australis</name>
    <dbReference type="NCBI Taxonomy" id="267555"/>
    <lineage>
        <taxon>Eukaryota</taxon>
        <taxon>Viridiplantae</taxon>
        <taxon>Streptophyta</taxon>
        <taxon>Embryophyta</taxon>
        <taxon>Tracheophyta</taxon>
        <taxon>Spermatophyta</taxon>
        <taxon>Magnoliopsida</taxon>
        <taxon>eudicotyledons</taxon>
        <taxon>Gunneridae</taxon>
        <taxon>Pentapetalae</taxon>
        <taxon>asterids</taxon>
        <taxon>lamiids</taxon>
        <taxon>Solanales</taxon>
        <taxon>Convolvulaceae</taxon>
        <taxon>Cuscuteae</taxon>
        <taxon>Cuscuta</taxon>
        <taxon>Cuscuta subgen. Grammica</taxon>
        <taxon>Cuscuta sect. Cleistogrammica</taxon>
    </lineage>
</organism>
<dbReference type="GO" id="GO:0006506">
    <property type="term" value="P:GPI anchor biosynthetic process"/>
    <property type="evidence" value="ECO:0007669"/>
    <property type="project" value="UniProtKB-UniPathway"/>
</dbReference>
<evidence type="ECO:0000256" key="8">
    <source>
        <dbReference type="ARBA" id="ARBA00022824"/>
    </source>
</evidence>
<feature type="signal peptide" evidence="12">
    <location>
        <begin position="1"/>
        <end position="24"/>
    </location>
</feature>
<dbReference type="GO" id="GO:0005789">
    <property type="term" value="C:endoplasmic reticulum membrane"/>
    <property type="evidence" value="ECO:0007669"/>
    <property type="project" value="UniProtKB-SubCell"/>
</dbReference>
<keyword evidence="9 11" id="KW-1133">Transmembrane helix</keyword>
<evidence type="ECO:0000313" key="14">
    <source>
        <dbReference type="Proteomes" id="UP000249390"/>
    </source>
</evidence>
<evidence type="ECO:0000256" key="10">
    <source>
        <dbReference type="ARBA" id="ARBA00023136"/>
    </source>
</evidence>
<evidence type="ECO:0000256" key="6">
    <source>
        <dbReference type="ARBA" id="ARBA00022679"/>
    </source>
</evidence>
<keyword evidence="5 11" id="KW-0328">Glycosyltransferase</keyword>
<keyword evidence="4 11" id="KW-0337">GPI-anchor biosynthesis</keyword>
<feature type="transmembrane region" description="Helical" evidence="11">
    <location>
        <begin position="81"/>
        <end position="99"/>
    </location>
</feature>
<dbReference type="GO" id="GO:0051751">
    <property type="term" value="F:alpha-1,4-mannosyltransferase activity"/>
    <property type="evidence" value="ECO:0007669"/>
    <property type="project" value="InterPro"/>
</dbReference>
<evidence type="ECO:0000256" key="3">
    <source>
        <dbReference type="ARBA" id="ARBA00011071"/>
    </source>
</evidence>
<dbReference type="EC" id="2.4.1.-" evidence="11"/>
<proteinExistence type="inferred from homology"/>
<keyword evidence="7 11" id="KW-0812">Transmembrane</keyword>
<evidence type="ECO:0000256" key="1">
    <source>
        <dbReference type="ARBA" id="ARBA00004477"/>
    </source>
</evidence>
<comment type="subcellular location">
    <subcellularLocation>
        <location evidence="1 11">Endoplasmic reticulum membrane</location>
        <topology evidence="1 11">Multi-pass membrane protein</topology>
    </subcellularLocation>
</comment>
<keyword evidence="14" id="KW-1185">Reference proteome</keyword>
<evidence type="ECO:0000256" key="4">
    <source>
        <dbReference type="ARBA" id="ARBA00022502"/>
    </source>
</evidence>
<feature type="transmembrane region" description="Helical" evidence="11">
    <location>
        <begin position="230"/>
        <end position="251"/>
    </location>
</feature>
<feature type="transmembrane region" description="Helical" evidence="11">
    <location>
        <begin position="141"/>
        <end position="162"/>
    </location>
</feature>
<evidence type="ECO:0000256" key="11">
    <source>
        <dbReference type="RuleBase" id="RU365064"/>
    </source>
</evidence>
<comment type="function">
    <text evidence="11">Catalytic subunit of the glycosylphosphatidylinositol-mannosyltransferase I complex which catalyzes the transfer of the first mannose, via an alpha-1,4 bond from a dolichol-phosphate-mannose (Dol-P-Man) to the glucosaminyl acyl phosphatidylinositol (GlcN-(acyl)PI) intermediate to generate alpha-D-Man-(1-&gt;4)-alpha-D-GlcN-(1-&gt;6)-(1-radyl,2-acyl-sn-glycero-3-phospho)-2-acyl-inositol and participates in the sixth step of the glycosylphosphatidylinositol-anchor biosynthesis.</text>
</comment>
<dbReference type="GO" id="GO:0004376">
    <property type="term" value="F:GPI mannosyltransferase activity"/>
    <property type="evidence" value="ECO:0007669"/>
    <property type="project" value="InterPro"/>
</dbReference>
<comment type="similarity">
    <text evidence="3 11">Belongs to the PIGM family.</text>
</comment>
<dbReference type="Pfam" id="PF05007">
    <property type="entry name" value="Mannosyl_trans"/>
    <property type="match status" value="1"/>
</dbReference>
<protein>
    <recommendedName>
        <fullName evidence="11">GPI mannosyltransferase 1</fullName>
        <ecNumber evidence="11">2.4.1.-</ecNumber>
    </recommendedName>
    <alternativeName>
        <fullName evidence="11">GPI mannosyltransferase I</fullName>
    </alternativeName>
</protein>
<sequence>MAGLNLRSVLLFSAFLRLFLVLYGEWQDAHMEVRYTDVDYLVFSDAAALMAKGESPYQRSTYRYSPFIAFLLIPNSFIHPSWGKFLFSASDLLVGFLIHKILKLRRVPERLITCSVMVWLFNPFTFTIGTRGNCEPIVCAIVLWIIICLMKGSILQAAIWFGFVVHLRIYPIIYALPIILVLDPLNFQPCTTPALTDWSSIKNPQAADGSYRGKRSFCAFLINMLSWRRVMFGLVSGAVFFMSTGFFFHLYGWEFLHEALLYHLTRTDPRHNFSIYFYHIYLNYERDFSVLEKLVSFLPQVMVQIALIFSFAHDFPFCFFVQTVAFVAFNKVITAQYFVWYFCLLPLILPWSKMKLKGKGLVCILVWIGAQTHWLLWGYLLEFKGKNVFIQLWTSSLMFLAANTFVLTATITHHCYSPVFCHPRRPISNKFVKRE</sequence>
<dbReference type="InterPro" id="IPR007704">
    <property type="entry name" value="PIG-M"/>
</dbReference>